<evidence type="ECO:0000313" key="5">
    <source>
        <dbReference type="EMBL" id="PYH93091.1"/>
    </source>
</evidence>
<evidence type="ECO:0000256" key="4">
    <source>
        <dbReference type="ARBA" id="ARBA00022827"/>
    </source>
</evidence>
<dbReference type="PANTHER" id="PTHR42877:SF5">
    <property type="entry name" value="L-ORNITHINE N(5)-MONOOXYGENASE-RELATED"/>
    <property type="match status" value="1"/>
</dbReference>
<keyword evidence="5" id="KW-0503">Monooxygenase</keyword>
<dbReference type="InterPro" id="IPR036188">
    <property type="entry name" value="FAD/NAD-bd_sf"/>
</dbReference>
<dbReference type="EMBL" id="KZ825900">
    <property type="protein sequence ID" value="PYH93091.1"/>
    <property type="molecule type" value="Genomic_DNA"/>
</dbReference>
<protein>
    <submittedName>
        <fullName evidence="5">Monooxygenase</fullName>
    </submittedName>
</protein>
<dbReference type="AlphaFoldDB" id="A0A319D768"/>
<gene>
    <name evidence="5" type="ORF">BO71DRAFT_441999</name>
</gene>
<evidence type="ECO:0000313" key="6">
    <source>
        <dbReference type="Proteomes" id="UP000247810"/>
    </source>
</evidence>
<dbReference type="GO" id="GO:0004497">
    <property type="term" value="F:monooxygenase activity"/>
    <property type="evidence" value="ECO:0007669"/>
    <property type="project" value="UniProtKB-KW"/>
</dbReference>
<sequence length="523" mass="58836">MSALEDTSRPFVKVIVIGAGVSGLAMGCQLRRQLKCDDFVIYDRAAEAGGTWAANHYPGCGVDIPAVFYSLSFAPNPDFSKLFPKQPEILNYLHQVIEKNDLARHFVGNVQWETAAWNEATSTWLVTLRDMHSNRVFEHECKVLISAVGGLSVPNEFRMKGMESFTGDIVHTARWNKDLSLKGKHVVVIGNGSSASQLVPSIVDEAKTVTQFIRTPQHYVPSQNRLIGPNMRTLFRYVPGLLWLFRMLIFLYLETAGAQFNRTAEGAAMRAAAMERCKQYIQENAPEEYWPLLVPSYDFGCKRRVFDSENYIASLQCKNVFLTDDPITALESDCVVTRSGKRLPADVIVLATGFALTQFDVPLQGLNGQTRASHWKQTGSKSAFKTVAMAGFPNFFYILGPHAGRGHTSTILTIENFIHLILRAIKPVLSGRAESVEISDASDRKFHTDILVALEKTVFSGGCSSWYIDSQTGRNWFIYPWSSFGMWYSTHVEGMEDWVYRTEEKYWIVRLGARLCLSGFDRR</sequence>
<dbReference type="InterPro" id="IPR051209">
    <property type="entry name" value="FAD-bind_Monooxygenase_sf"/>
</dbReference>
<dbReference type="VEuPathDB" id="FungiDB:BO71DRAFT_441999"/>
<keyword evidence="5" id="KW-0560">Oxidoreductase</keyword>
<reference evidence="5 6" key="1">
    <citation type="submission" date="2018-02" db="EMBL/GenBank/DDBJ databases">
        <title>The genomes of Aspergillus section Nigri reveals drivers in fungal speciation.</title>
        <authorList>
            <consortium name="DOE Joint Genome Institute"/>
            <person name="Vesth T.C."/>
            <person name="Nybo J."/>
            <person name="Theobald S."/>
            <person name="Brandl J."/>
            <person name="Frisvad J.C."/>
            <person name="Nielsen K.F."/>
            <person name="Lyhne E.K."/>
            <person name="Kogle M.E."/>
            <person name="Kuo A."/>
            <person name="Riley R."/>
            <person name="Clum A."/>
            <person name="Nolan M."/>
            <person name="Lipzen A."/>
            <person name="Salamov A."/>
            <person name="Henrissat B."/>
            <person name="Wiebenga A."/>
            <person name="De vries R.P."/>
            <person name="Grigoriev I.V."/>
            <person name="Mortensen U.H."/>
            <person name="Andersen M.R."/>
            <person name="Baker S.E."/>
        </authorList>
    </citation>
    <scope>NUCLEOTIDE SEQUENCE [LARGE SCALE GENOMIC DNA]</scope>
    <source>
        <strain evidence="5 6">CBS 707.79</strain>
    </source>
</reference>
<comment type="similarity">
    <text evidence="2">Belongs to the FAD-binding monooxygenase family.</text>
</comment>
<evidence type="ECO:0000256" key="2">
    <source>
        <dbReference type="ARBA" id="ARBA00010139"/>
    </source>
</evidence>
<dbReference type="Proteomes" id="UP000247810">
    <property type="component" value="Unassembled WGS sequence"/>
</dbReference>
<proteinExistence type="inferred from homology"/>
<evidence type="ECO:0000256" key="1">
    <source>
        <dbReference type="ARBA" id="ARBA00001974"/>
    </source>
</evidence>
<evidence type="ECO:0000256" key="3">
    <source>
        <dbReference type="ARBA" id="ARBA00022630"/>
    </source>
</evidence>
<keyword evidence="4" id="KW-0274">FAD</keyword>
<dbReference type="STRING" id="1448320.A0A319D768"/>
<dbReference type="OrthoDB" id="74360at2759"/>
<name>A0A319D768_9EURO</name>
<keyword evidence="6" id="KW-1185">Reference proteome</keyword>
<dbReference type="SUPFAM" id="SSF51905">
    <property type="entry name" value="FAD/NAD(P)-binding domain"/>
    <property type="match status" value="2"/>
</dbReference>
<accession>A0A319D768</accession>
<dbReference type="Pfam" id="PF13450">
    <property type="entry name" value="NAD_binding_8"/>
    <property type="match status" value="1"/>
</dbReference>
<organism evidence="5 6">
    <name type="scientific">Aspergillus ellipticus CBS 707.79</name>
    <dbReference type="NCBI Taxonomy" id="1448320"/>
    <lineage>
        <taxon>Eukaryota</taxon>
        <taxon>Fungi</taxon>
        <taxon>Dikarya</taxon>
        <taxon>Ascomycota</taxon>
        <taxon>Pezizomycotina</taxon>
        <taxon>Eurotiomycetes</taxon>
        <taxon>Eurotiomycetidae</taxon>
        <taxon>Eurotiales</taxon>
        <taxon>Aspergillaceae</taxon>
        <taxon>Aspergillus</taxon>
        <taxon>Aspergillus subgen. Circumdati</taxon>
    </lineage>
</organism>
<dbReference type="PANTHER" id="PTHR42877">
    <property type="entry name" value="L-ORNITHINE N(5)-MONOOXYGENASE-RELATED"/>
    <property type="match status" value="1"/>
</dbReference>
<comment type="cofactor">
    <cofactor evidence="1">
        <name>FAD</name>
        <dbReference type="ChEBI" id="CHEBI:57692"/>
    </cofactor>
</comment>
<dbReference type="Gene3D" id="3.50.50.60">
    <property type="entry name" value="FAD/NAD(P)-binding domain"/>
    <property type="match status" value="2"/>
</dbReference>
<keyword evidence="3" id="KW-0285">Flavoprotein</keyword>